<feature type="transmembrane region" description="Helical" evidence="1">
    <location>
        <begin position="21"/>
        <end position="42"/>
    </location>
</feature>
<dbReference type="PANTHER" id="PTHR38409:SF1">
    <property type="entry name" value="MITOCHONDRIAL ADAPTER PROTEIN MCP1"/>
    <property type="match status" value="1"/>
</dbReference>
<feature type="transmembrane region" description="Helical" evidence="1">
    <location>
        <begin position="116"/>
        <end position="139"/>
    </location>
</feature>
<sequence length="547" mass="59816">MSLSKPIFNIPEPLLVKIQAASGLCFGSFLFIHLINTSSAHFGQLAYDGSQAFLRAYYQNPLLEPVVVFGSLTVHSVSSAFRYINRYRSEVLEEDTTDKNRSFYSLLPSSKTLNRWCGSVLSIFVIGHIIGTRGFAVLYDIDTDYQYLASSIVRYPYVLTSYYVAMSMAGVYHLSYSTVQSLRVFNVKVPRVARVNGLPFKIAVGMAGASVLMGCILMVMIGVMQARILIVPVNVPEQSLRLSFVGENKNALIVVLLKNKHSLHFADASNVASHTTASVTDRVSRRHIVTRLLQYTAGAKRKTGLKSQWDNSNSEFRAKSTIVRPTTHSPMKVTHLLFFSFTLSLALAHTLVVPSVHNDCGSTCTIGSETCCGKDSTCYGSITKRCCPNTSAFCGCLSQRAFCLGSVFNAPPTPGDDTFGACYNPSEGTCTYEPAPNYWVVCPLNHQPCKSSSFFSCCAPNQVCVSDTYNSTVPICQDKPLTCPQCGAQSCCNTPRGVSCYAPSTHVCSTDDTGARQVCAIGFQACGEACYDNKYYGCNRGQLYQKL</sequence>
<dbReference type="InterPro" id="IPR034804">
    <property type="entry name" value="SQR/QFR_C/D"/>
</dbReference>
<feature type="transmembrane region" description="Helical" evidence="1">
    <location>
        <begin position="200"/>
        <end position="224"/>
    </location>
</feature>
<dbReference type="PANTHER" id="PTHR38409">
    <property type="entry name" value="MDM10-COMPLEMENTING PROTEIN 1"/>
    <property type="match status" value="1"/>
</dbReference>
<name>A0A2P6NL41_9EUKA</name>
<keyword evidence="1" id="KW-0472">Membrane</keyword>
<evidence type="ECO:0000256" key="1">
    <source>
        <dbReference type="SAM" id="Phobius"/>
    </source>
</evidence>
<dbReference type="Gene3D" id="1.20.1300.10">
    <property type="entry name" value="Fumarate reductase/succinate dehydrogenase, transmembrane subunit"/>
    <property type="match status" value="1"/>
</dbReference>
<keyword evidence="1" id="KW-1133">Transmembrane helix</keyword>
<dbReference type="GO" id="GO:0055088">
    <property type="term" value="P:lipid homeostasis"/>
    <property type="evidence" value="ECO:0007669"/>
    <property type="project" value="InterPro"/>
</dbReference>
<dbReference type="EMBL" id="MDYQ01000058">
    <property type="protein sequence ID" value="PRP84685.1"/>
    <property type="molecule type" value="Genomic_DNA"/>
</dbReference>
<dbReference type="OrthoDB" id="10259513at2759"/>
<evidence type="ECO:0000313" key="2">
    <source>
        <dbReference type="EMBL" id="PRP84685.1"/>
    </source>
</evidence>
<dbReference type="SUPFAM" id="SSF81343">
    <property type="entry name" value="Fumarate reductase respiratory complex transmembrane subunits"/>
    <property type="match status" value="1"/>
</dbReference>
<proteinExistence type="predicted"/>
<dbReference type="Proteomes" id="UP000241769">
    <property type="component" value="Unassembled WGS sequence"/>
</dbReference>
<feature type="transmembrane region" description="Helical" evidence="1">
    <location>
        <begin position="159"/>
        <end position="179"/>
    </location>
</feature>
<comment type="caution">
    <text evidence="2">The sequence shown here is derived from an EMBL/GenBank/DDBJ whole genome shotgun (WGS) entry which is preliminary data.</text>
</comment>
<reference evidence="2 3" key="1">
    <citation type="journal article" date="2018" name="Genome Biol. Evol.">
        <title>Multiple Roots of Fruiting Body Formation in Amoebozoa.</title>
        <authorList>
            <person name="Hillmann F."/>
            <person name="Forbes G."/>
            <person name="Novohradska S."/>
            <person name="Ferling I."/>
            <person name="Riege K."/>
            <person name="Groth M."/>
            <person name="Westermann M."/>
            <person name="Marz M."/>
            <person name="Spaller T."/>
            <person name="Winckler T."/>
            <person name="Schaap P."/>
            <person name="Glockner G."/>
        </authorList>
    </citation>
    <scope>NUCLEOTIDE SEQUENCE [LARGE SCALE GENOMIC DNA]</scope>
    <source>
        <strain evidence="2 3">Jena</strain>
    </source>
</reference>
<organism evidence="2 3">
    <name type="scientific">Planoprotostelium fungivorum</name>
    <dbReference type="NCBI Taxonomy" id="1890364"/>
    <lineage>
        <taxon>Eukaryota</taxon>
        <taxon>Amoebozoa</taxon>
        <taxon>Evosea</taxon>
        <taxon>Variosea</taxon>
        <taxon>Cavosteliida</taxon>
        <taxon>Cavosteliaceae</taxon>
        <taxon>Planoprotostelium</taxon>
    </lineage>
</organism>
<evidence type="ECO:0000313" key="3">
    <source>
        <dbReference type="Proteomes" id="UP000241769"/>
    </source>
</evidence>
<dbReference type="AlphaFoldDB" id="A0A2P6NL41"/>
<accession>A0A2P6NL41</accession>
<keyword evidence="3" id="KW-1185">Reference proteome</keyword>
<keyword evidence="1" id="KW-0812">Transmembrane</keyword>
<dbReference type="GO" id="GO:0016020">
    <property type="term" value="C:membrane"/>
    <property type="evidence" value="ECO:0007669"/>
    <property type="project" value="InterPro"/>
</dbReference>
<dbReference type="InParanoid" id="A0A2P6NL41"/>
<dbReference type="InterPro" id="IPR039960">
    <property type="entry name" value="MCP1"/>
</dbReference>
<protein>
    <submittedName>
        <fullName evidence="2">Uncharacterized protein</fullName>
    </submittedName>
</protein>
<gene>
    <name evidence="2" type="ORF">PROFUN_07935</name>
</gene>